<name>A0A699KTP7_TANCI</name>
<sequence length="444" mass="50749">LSKPQKKIRPKRKPRQATEVHSPSSEIPVEESILKPSNDPLPSEEAKTAQAKEIAKLKKRVKKLEKRIKLRPTGLRILKKVGSSKQVESSEEKDSLGAQEDASKQGRSIEDIDQDIKIALVDEARGRMHDADMFRVNDLEGNEVIVDVREKNVKKEVSTVDPVTTVGEVVIAASVEDSAAPTTATTTDVKDELTLEKKLIAIKAAKPKVISTAATRVTTFITTPRAKGIVFHEQVQAHIPTVSSSKDKDKAKMNEHEKPLKKKDQIALDEEVERKLEAEMKAKMEEEERKAKERDEANKARIEEWDDVQDTIDADRQLAEQIQAQKKEQLSIKERSKLLPELIESRRKYFAAKRAEEIRNKLKEDLEVVRSIIKERFKKTKPVDDMDNLLFQTLKTMFDPHVEDIIWKYQQGAVKVNNWKLFNSCGVYYVTTKNMMYYLLVEKM</sequence>
<dbReference type="AlphaFoldDB" id="A0A699KTP7"/>
<dbReference type="EMBL" id="BKCJ010553910">
    <property type="protein sequence ID" value="GFB10903.1"/>
    <property type="molecule type" value="Genomic_DNA"/>
</dbReference>
<organism evidence="3">
    <name type="scientific">Tanacetum cinerariifolium</name>
    <name type="common">Dalmatian daisy</name>
    <name type="synonym">Chrysanthemum cinerariifolium</name>
    <dbReference type="NCBI Taxonomy" id="118510"/>
    <lineage>
        <taxon>Eukaryota</taxon>
        <taxon>Viridiplantae</taxon>
        <taxon>Streptophyta</taxon>
        <taxon>Embryophyta</taxon>
        <taxon>Tracheophyta</taxon>
        <taxon>Spermatophyta</taxon>
        <taxon>Magnoliopsida</taxon>
        <taxon>eudicotyledons</taxon>
        <taxon>Gunneridae</taxon>
        <taxon>Pentapetalae</taxon>
        <taxon>asterids</taxon>
        <taxon>campanulids</taxon>
        <taxon>Asterales</taxon>
        <taxon>Asteraceae</taxon>
        <taxon>Asteroideae</taxon>
        <taxon>Anthemideae</taxon>
        <taxon>Anthemidinae</taxon>
        <taxon>Tanacetum</taxon>
    </lineage>
</organism>
<feature type="non-terminal residue" evidence="3">
    <location>
        <position position="1"/>
    </location>
</feature>
<feature type="region of interest" description="Disordered" evidence="2">
    <location>
        <begin position="242"/>
        <end position="263"/>
    </location>
</feature>
<comment type="caution">
    <text evidence="3">The sequence shown here is derived from an EMBL/GenBank/DDBJ whole genome shotgun (WGS) entry which is preliminary data.</text>
</comment>
<accession>A0A699KTP7</accession>
<feature type="compositionally biased region" description="Low complexity" evidence="2">
    <location>
        <begin position="19"/>
        <end position="31"/>
    </location>
</feature>
<evidence type="ECO:0000313" key="3">
    <source>
        <dbReference type="EMBL" id="GFB10903.1"/>
    </source>
</evidence>
<feature type="region of interest" description="Disordered" evidence="2">
    <location>
        <begin position="1"/>
        <end position="51"/>
    </location>
</feature>
<protein>
    <submittedName>
        <fullName evidence="3">Uncharacterized protein</fullName>
    </submittedName>
</protein>
<feature type="compositionally biased region" description="Basic and acidic residues" evidence="2">
    <location>
        <begin position="88"/>
        <end position="108"/>
    </location>
</feature>
<evidence type="ECO:0000256" key="1">
    <source>
        <dbReference type="SAM" id="Coils"/>
    </source>
</evidence>
<gene>
    <name evidence="3" type="ORF">Tci_682874</name>
</gene>
<evidence type="ECO:0000256" key="2">
    <source>
        <dbReference type="SAM" id="MobiDB-lite"/>
    </source>
</evidence>
<feature type="region of interest" description="Disordered" evidence="2">
    <location>
        <begin position="79"/>
        <end position="108"/>
    </location>
</feature>
<proteinExistence type="predicted"/>
<feature type="compositionally biased region" description="Basic residues" evidence="2">
    <location>
        <begin position="1"/>
        <end position="15"/>
    </location>
</feature>
<feature type="coiled-coil region" evidence="1">
    <location>
        <begin position="268"/>
        <end position="303"/>
    </location>
</feature>
<feature type="compositionally biased region" description="Basic and acidic residues" evidence="2">
    <location>
        <begin position="245"/>
        <end position="263"/>
    </location>
</feature>
<keyword evidence="1" id="KW-0175">Coiled coil</keyword>
<reference evidence="3" key="1">
    <citation type="journal article" date="2019" name="Sci. Rep.">
        <title>Draft genome of Tanacetum cinerariifolium, the natural source of mosquito coil.</title>
        <authorList>
            <person name="Yamashiro T."/>
            <person name="Shiraishi A."/>
            <person name="Satake H."/>
            <person name="Nakayama K."/>
        </authorList>
    </citation>
    <scope>NUCLEOTIDE SEQUENCE</scope>
</reference>